<feature type="compositionally biased region" description="Basic residues" evidence="1">
    <location>
        <begin position="84"/>
        <end position="100"/>
    </location>
</feature>
<dbReference type="OrthoDB" id="1929311at2759"/>
<feature type="compositionally biased region" description="Acidic residues" evidence="1">
    <location>
        <begin position="55"/>
        <end position="66"/>
    </location>
</feature>
<proteinExistence type="predicted"/>
<accession>A0A0L0DIV6</accession>
<dbReference type="Proteomes" id="UP000054408">
    <property type="component" value="Unassembled WGS sequence"/>
</dbReference>
<dbReference type="PANTHER" id="PTHR24030">
    <property type="entry name" value="PROTEIN CMSS1"/>
    <property type="match status" value="1"/>
</dbReference>
<dbReference type="PANTHER" id="PTHR24030:SF0">
    <property type="entry name" value="PROTEIN CMSS1"/>
    <property type="match status" value="1"/>
</dbReference>
<name>A0A0L0DIV6_THETB</name>
<dbReference type="RefSeq" id="XP_013762320.1">
    <property type="nucleotide sequence ID" value="XM_013906866.1"/>
</dbReference>
<protein>
    <submittedName>
        <fullName evidence="2">Uncharacterized protein</fullName>
    </submittedName>
</protein>
<dbReference type="Pfam" id="PF14617">
    <property type="entry name" value="CMS1"/>
    <property type="match status" value="1"/>
</dbReference>
<organism evidence="2 3">
    <name type="scientific">Thecamonas trahens ATCC 50062</name>
    <dbReference type="NCBI Taxonomy" id="461836"/>
    <lineage>
        <taxon>Eukaryota</taxon>
        <taxon>Apusozoa</taxon>
        <taxon>Apusomonadida</taxon>
        <taxon>Apusomonadidae</taxon>
        <taxon>Thecamonas</taxon>
    </lineage>
</organism>
<dbReference type="Gene3D" id="3.40.50.300">
    <property type="entry name" value="P-loop containing nucleotide triphosphate hydrolases"/>
    <property type="match status" value="1"/>
</dbReference>
<evidence type="ECO:0000313" key="3">
    <source>
        <dbReference type="Proteomes" id="UP000054408"/>
    </source>
</evidence>
<dbReference type="AlphaFoldDB" id="A0A0L0DIV6"/>
<dbReference type="InterPro" id="IPR032704">
    <property type="entry name" value="Cms1"/>
</dbReference>
<evidence type="ECO:0000256" key="1">
    <source>
        <dbReference type="SAM" id="MobiDB-lite"/>
    </source>
</evidence>
<dbReference type="GO" id="GO:0005634">
    <property type="term" value="C:nucleus"/>
    <property type="evidence" value="ECO:0007669"/>
    <property type="project" value="TreeGrafter"/>
</dbReference>
<feature type="region of interest" description="Disordered" evidence="1">
    <location>
        <begin position="29"/>
        <end position="112"/>
    </location>
</feature>
<dbReference type="GO" id="GO:0030686">
    <property type="term" value="C:90S preribosome"/>
    <property type="evidence" value="ECO:0007669"/>
    <property type="project" value="TreeGrafter"/>
</dbReference>
<dbReference type="GeneID" id="25560917"/>
<feature type="compositionally biased region" description="Basic and acidic residues" evidence="1">
    <location>
        <begin position="73"/>
        <end position="83"/>
    </location>
</feature>
<gene>
    <name evidence="2" type="ORF">AMSG_01156</name>
</gene>
<dbReference type="InterPro" id="IPR027417">
    <property type="entry name" value="P-loop_NTPase"/>
</dbReference>
<feature type="compositionally biased region" description="Acidic residues" evidence="1">
    <location>
        <begin position="32"/>
        <end position="41"/>
    </location>
</feature>
<sequence length="336" mass="36492">MAVPSFEPLELDFDDSAVLGGDNAAALVTFGSDDDGDDDDDGQVKIELVPAPDVGSDDENGSDEDGGVSRKRKADDALEDERAAKKKKKEKKKKTKKGRKRHDDEDDLSLPISLLSGPTDGVDAMEVPVAQAKYLQRRLLSLLAPEMSSVELDAVAVPLEAMLPPAASEIQLGRFTRSLYGDKHMYDMLVAPRPQAEVVFGAPRILIVTAGGMRCADVVREVSAALKLPEKAARGRKVIRPAKLFAKHFKVAQQAKFLQTHEVNIGVGTPNRLIKLIEASDGLSLDRLEFVLLDIQRDAKERSLLDMHGVDVDAARLLAKHLLPLAAEGRLHIGLC</sequence>
<dbReference type="eggNOG" id="KOG3089">
    <property type="taxonomic scope" value="Eukaryota"/>
</dbReference>
<dbReference type="EMBL" id="GL349436">
    <property type="protein sequence ID" value="KNC52324.1"/>
    <property type="molecule type" value="Genomic_DNA"/>
</dbReference>
<reference evidence="2 3" key="1">
    <citation type="submission" date="2010-05" db="EMBL/GenBank/DDBJ databases">
        <title>The Genome Sequence of Thecamonas trahens ATCC 50062.</title>
        <authorList>
            <consortium name="The Broad Institute Genome Sequencing Platform"/>
            <person name="Russ C."/>
            <person name="Cuomo C."/>
            <person name="Shea T."/>
            <person name="Young S.K."/>
            <person name="Zeng Q."/>
            <person name="Koehrsen M."/>
            <person name="Haas B."/>
            <person name="Borodovsky M."/>
            <person name="Guigo R."/>
            <person name="Alvarado L."/>
            <person name="Berlin A."/>
            <person name="Bochicchio J."/>
            <person name="Borenstein D."/>
            <person name="Chapman S."/>
            <person name="Chen Z."/>
            <person name="Freedman E."/>
            <person name="Gellesch M."/>
            <person name="Goldberg J."/>
            <person name="Griggs A."/>
            <person name="Gujja S."/>
            <person name="Heilman E."/>
            <person name="Heiman D."/>
            <person name="Hepburn T."/>
            <person name="Howarth C."/>
            <person name="Jen D."/>
            <person name="Larson L."/>
            <person name="Mehta T."/>
            <person name="Park D."/>
            <person name="Pearson M."/>
            <person name="Roberts A."/>
            <person name="Saif S."/>
            <person name="Shenoy N."/>
            <person name="Sisk P."/>
            <person name="Stolte C."/>
            <person name="Sykes S."/>
            <person name="Thomson T."/>
            <person name="Walk T."/>
            <person name="White J."/>
            <person name="Yandava C."/>
            <person name="Burger G."/>
            <person name="Gray M.W."/>
            <person name="Holland P.W.H."/>
            <person name="King N."/>
            <person name="Lang F.B.F."/>
            <person name="Roger A.J."/>
            <person name="Ruiz-Trillo I."/>
            <person name="Lander E."/>
            <person name="Nusbaum C."/>
        </authorList>
    </citation>
    <scope>NUCLEOTIDE SEQUENCE [LARGE SCALE GENOMIC DNA]</scope>
    <source>
        <strain evidence="2 3">ATCC 50062</strain>
    </source>
</reference>
<dbReference type="STRING" id="461836.A0A0L0DIV6"/>
<keyword evidence="3" id="KW-1185">Reference proteome</keyword>
<evidence type="ECO:0000313" key="2">
    <source>
        <dbReference type="EMBL" id="KNC52324.1"/>
    </source>
</evidence>